<evidence type="ECO:0000313" key="1">
    <source>
        <dbReference type="EMBL" id="KAF2709378.1"/>
    </source>
</evidence>
<reference evidence="1" key="1">
    <citation type="journal article" date="2020" name="Stud. Mycol.">
        <title>101 Dothideomycetes genomes: a test case for predicting lifestyles and emergence of pathogens.</title>
        <authorList>
            <person name="Haridas S."/>
            <person name="Albert R."/>
            <person name="Binder M."/>
            <person name="Bloem J."/>
            <person name="Labutti K."/>
            <person name="Salamov A."/>
            <person name="Andreopoulos B."/>
            <person name="Baker S."/>
            <person name="Barry K."/>
            <person name="Bills G."/>
            <person name="Bluhm B."/>
            <person name="Cannon C."/>
            <person name="Castanera R."/>
            <person name="Culley D."/>
            <person name="Daum C."/>
            <person name="Ezra D."/>
            <person name="Gonzalez J."/>
            <person name="Henrissat B."/>
            <person name="Kuo A."/>
            <person name="Liang C."/>
            <person name="Lipzen A."/>
            <person name="Lutzoni F."/>
            <person name="Magnuson J."/>
            <person name="Mondo S."/>
            <person name="Nolan M."/>
            <person name="Ohm R."/>
            <person name="Pangilinan J."/>
            <person name="Park H.-J."/>
            <person name="Ramirez L."/>
            <person name="Alfaro M."/>
            <person name="Sun H."/>
            <person name="Tritt A."/>
            <person name="Yoshinaga Y."/>
            <person name="Zwiers L.-H."/>
            <person name="Turgeon B."/>
            <person name="Goodwin S."/>
            <person name="Spatafora J."/>
            <person name="Crous P."/>
            <person name="Grigoriev I."/>
        </authorList>
    </citation>
    <scope>NUCLEOTIDE SEQUENCE</scope>
    <source>
        <strain evidence="1">CBS 279.74</strain>
    </source>
</reference>
<protein>
    <submittedName>
        <fullName evidence="1">Uncharacterized protein</fullName>
    </submittedName>
</protein>
<keyword evidence="2" id="KW-1185">Reference proteome</keyword>
<dbReference type="AlphaFoldDB" id="A0A6G1K991"/>
<dbReference type="EMBL" id="MU005770">
    <property type="protein sequence ID" value="KAF2709378.1"/>
    <property type="molecule type" value="Genomic_DNA"/>
</dbReference>
<proteinExistence type="predicted"/>
<accession>A0A6G1K991</accession>
<name>A0A6G1K991_9PLEO</name>
<sequence length="177" mass="20060">MHPPNQHMISIASTFTEATLGLQDSQIKIPHVQNKLLRPNARLDTSPPPTKDCNPNRVHIRMHCQYDQIEQDRSGYDGYDYREQPHEIGLAMEQRIGWMNMRQWDKTSMVKSSIESGPGTYPKHTEAVDWAQDVVFKHYFRCFVLGTSSCSDAWISEPSDSELPTVAGSSALHCVDG</sequence>
<evidence type="ECO:0000313" key="2">
    <source>
        <dbReference type="Proteomes" id="UP000799428"/>
    </source>
</evidence>
<dbReference type="Proteomes" id="UP000799428">
    <property type="component" value="Unassembled WGS sequence"/>
</dbReference>
<gene>
    <name evidence="1" type="ORF">K504DRAFT_455117</name>
</gene>
<organism evidence="1 2">
    <name type="scientific">Pleomassaria siparia CBS 279.74</name>
    <dbReference type="NCBI Taxonomy" id="1314801"/>
    <lineage>
        <taxon>Eukaryota</taxon>
        <taxon>Fungi</taxon>
        <taxon>Dikarya</taxon>
        <taxon>Ascomycota</taxon>
        <taxon>Pezizomycotina</taxon>
        <taxon>Dothideomycetes</taxon>
        <taxon>Pleosporomycetidae</taxon>
        <taxon>Pleosporales</taxon>
        <taxon>Pleomassariaceae</taxon>
        <taxon>Pleomassaria</taxon>
    </lineage>
</organism>